<organism evidence="1 2">
    <name type="scientific">Lentinus brumalis</name>
    <dbReference type="NCBI Taxonomy" id="2498619"/>
    <lineage>
        <taxon>Eukaryota</taxon>
        <taxon>Fungi</taxon>
        <taxon>Dikarya</taxon>
        <taxon>Basidiomycota</taxon>
        <taxon>Agaricomycotina</taxon>
        <taxon>Agaricomycetes</taxon>
        <taxon>Polyporales</taxon>
        <taxon>Polyporaceae</taxon>
        <taxon>Lentinus</taxon>
    </lineage>
</organism>
<protein>
    <recommendedName>
        <fullName evidence="3">Protein kinase domain-containing protein</fullName>
    </recommendedName>
</protein>
<keyword evidence="2" id="KW-1185">Reference proteome</keyword>
<evidence type="ECO:0000313" key="2">
    <source>
        <dbReference type="Proteomes" id="UP000256964"/>
    </source>
</evidence>
<dbReference type="Proteomes" id="UP000256964">
    <property type="component" value="Unassembled WGS sequence"/>
</dbReference>
<name>A0A371DQP2_9APHY</name>
<evidence type="ECO:0000313" key="1">
    <source>
        <dbReference type="EMBL" id="RDX54860.1"/>
    </source>
</evidence>
<dbReference type="AlphaFoldDB" id="A0A371DQP2"/>
<reference evidence="1 2" key="1">
    <citation type="journal article" date="2018" name="Biotechnol. Biofuels">
        <title>Integrative visual omics of the white-rot fungus Polyporus brumalis exposes the biotechnological potential of its oxidative enzymes for delignifying raw plant biomass.</title>
        <authorList>
            <person name="Miyauchi S."/>
            <person name="Rancon A."/>
            <person name="Drula E."/>
            <person name="Hage H."/>
            <person name="Chaduli D."/>
            <person name="Favel A."/>
            <person name="Grisel S."/>
            <person name="Henrissat B."/>
            <person name="Herpoel-Gimbert I."/>
            <person name="Ruiz-Duenas F.J."/>
            <person name="Chevret D."/>
            <person name="Hainaut M."/>
            <person name="Lin J."/>
            <person name="Wang M."/>
            <person name="Pangilinan J."/>
            <person name="Lipzen A."/>
            <person name="Lesage-Meessen L."/>
            <person name="Navarro D."/>
            <person name="Riley R."/>
            <person name="Grigoriev I.V."/>
            <person name="Zhou S."/>
            <person name="Raouche S."/>
            <person name="Rosso M.N."/>
        </authorList>
    </citation>
    <scope>NUCLEOTIDE SEQUENCE [LARGE SCALE GENOMIC DNA]</scope>
    <source>
        <strain evidence="1 2">BRFM 1820</strain>
    </source>
</reference>
<dbReference type="EMBL" id="KZ857383">
    <property type="protein sequence ID" value="RDX54860.1"/>
    <property type="molecule type" value="Genomic_DNA"/>
</dbReference>
<dbReference type="STRING" id="139420.A0A371DQP2"/>
<evidence type="ECO:0008006" key="3">
    <source>
        <dbReference type="Google" id="ProtNLM"/>
    </source>
</evidence>
<gene>
    <name evidence="1" type="ORF">OH76DRAFT_845808</name>
</gene>
<accession>A0A371DQP2</accession>
<sequence>MTMSNWARLRRLGIRRRQVRYLNLTFMNELIAPILRQEPAERLTIDKAVENLRQRTSKLSHWELRARLVERDGDKFVTFFKNVYHVLFRTISHLVQRTPPLPTPRPGTWD</sequence>
<proteinExistence type="predicted"/>